<evidence type="ECO:0000256" key="1">
    <source>
        <dbReference type="SAM" id="MobiDB-lite"/>
    </source>
</evidence>
<keyword evidence="3" id="KW-1185">Reference proteome</keyword>
<sequence length="63" mass="6463">MEPGGWSPENGGRSPDPQTDPVPGAMSPELGADHEPGARSNGDLSLESGAWKLPRHRACGAGN</sequence>
<evidence type="ECO:0000313" key="2">
    <source>
        <dbReference type="Ensembl" id="ENSSORP00005004320.1"/>
    </source>
</evidence>
<evidence type="ECO:0000313" key="3">
    <source>
        <dbReference type="Proteomes" id="UP000472271"/>
    </source>
</evidence>
<reference evidence="2" key="2">
    <citation type="submission" date="2025-08" db="UniProtKB">
        <authorList>
            <consortium name="Ensembl"/>
        </authorList>
    </citation>
    <scope>IDENTIFICATION</scope>
</reference>
<dbReference type="AlphaFoldDB" id="A0A672YIB1"/>
<protein>
    <submittedName>
        <fullName evidence="2">Uncharacterized protein</fullName>
    </submittedName>
</protein>
<reference evidence="2" key="1">
    <citation type="submission" date="2019-06" db="EMBL/GenBank/DDBJ databases">
        <authorList>
            <consortium name="Wellcome Sanger Institute Data Sharing"/>
        </authorList>
    </citation>
    <scope>NUCLEOTIDE SEQUENCE [LARGE SCALE GENOMIC DNA]</scope>
</reference>
<dbReference type="InParanoid" id="A0A672YIB1"/>
<name>A0A672YIB1_9TELE</name>
<dbReference type="Proteomes" id="UP000472271">
    <property type="component" value="Chromosome 7"/>
</dbReference>
<proteinExistence type="predicted"/>
<dbReference type="Ensembl" id="ENSSORT00005004451.1">
    <property type="protein sequence ID" value="ENSSORP00005004320.1"/>
    <property type="gene ID" value="ENSSORG00005002624.1"/>
</dbReference>
<feature type="region of interest" description="Disordered" evidence="1">
    <location>
        <begin position="1"/>
        <end position="50"/>
    </location>
</feature>
<accession>A0A672YIB1</accession>
<reference evidence="2" key="3">
    <citation type="submission" date="2025-09" db="UniProtKB">
        <authorList>
            <consortium name="Ensembl"/>
        </authorList>
    </citation>
    <scope>IDENTIFICATION</scope>
</reference>
<organism evidence="2 3">
    <name type="scientific">Sphaeramia orbicularis</name>
    <name type="common">orbiculate cardinalfish</name>
    <dbReference type="NCBI Taxonomy" id="375764"/>
    <lineage>
        <taxon>Eukaryota</taxon>
        <taxon>Metazoa</taxon>
        <taxon>Chordata</taxon>
        <taxon>Craniata</taxon>
        <taxon>Vertebrata</taxon>
        <taxon>Euteleostomi</taxon>
        <taxon>Actinopterygii</taxon>
        <taxon>Neopterygii</taxon>
        <taxon>Teleostei</taxon>
        <taxon>Neoteleostei</taxon>
        <taxon>Acanthomorphata</taxon>
        <taxon>Gobiaria</taxon>
        <taxon>Kurtiformes</taxon>
        <taxon>Apogonoidei</taxon>
        <taxon>Apogonidae</taxon>
        <taxon>Apogoninae</taxon>
        <taxon>Sphaeramia</taxon>
    </lineage>
</organism>